<accession>A0A1X7A5B8</accession>
<keyword evidence="3" id="KW-1185">Reference proteome</keyword>
<dbReference type="RefSeq" id="WP_159453927.1">
    <property type="nucleotide sequence ID" value="NZ_FWFP01000012.1"/>
</dbReference>
<dbReference type="PROSITE" id="PS51186">
    <property type="entry name" value="GNAT"/>
    <property type="match status" value="1"/>
</dbReference>
<dbReference type="InterPro" id="IPR000182">
    <property type="entry name" value="GNAT_dom"/>
</dbReference>
<dbReference type="GO" id="GO:0035447">
    <property type="term" value="F:mycothiol synthase activity"/>
    <property type="evidence" value="ECO:0007669"/>
    <property type="project" value="UniProtKB-EC"/>
</dbReference>
<name>A0A1X7A5B8_9RHOB</name>
<sequence length="196" mass="21701">MSIRYLRPDEHDLIGAIIGESFTGDPVNDFLLGPQASITAYNTFVARELYLKHGFGHVADDHSGGTMWIPPEVPKHIAFVKMVPTACTLIRHGGLRRLIRALPADDTIASHQPKEPHFYLYVIGTTVAARGTGVGGKLMEAGLELADQANKPAYLECSKEENVSFYERYGFEVTGMCNPVEGCPPEWLMWRPAQRS</sequence>
<dbReference type="InterPro" id="IPR016181">
    <property type="entry name" value="Acyl_CoA_acyltransferase"/>
</dbReference>
<dbReference type="EMBL" id="FWFP01000012">
    <property type="protein sequence ID" value="SLN71121.1"/>
    <property type="molecule type" value="Genomic_DNA"/>
</dbReference>
<dbReference type="PANTHER" id="PTHR42791">
    <property type="entry name" value="GNAT FAMILY ACETYLTRANSFERASE"/>
    <property type="match status" value="1"/>
</dbReference>
<dbReference type="Gene3D" id="3.40.630.30">
    <property type="match status" value="1"/>
</dbReference>
<dbReference type="SUPFAM" id="SSF55729">
    <property type="entry name" value="Acyl-CoA N-acyltransferases (Nat)"/>
    <property type="match status" value="1"/>
</dbReference>
<keyword evidence="2" id="KW-0808">Transferase</keyword>
<organism evidence="2 3">
    <name type="scientific">Ruegeria meonggei</name>
    <dbReference type="NCBI Taxonomy" id="1446476"/>
    <lineage>
        <taxon>Bacteria</taxon>
        <taxon>Pseudomonadati</taxon>
        <taxon>Pseudomonadota</taxon>
        <taxon>Alphaproteobacteria</taxon>
        <taxon>Rhodobacterales</taxon>
        <taxon>Roseobacteraceae</taxon>
        <taxon>Ruegeria</taxon>
    </lineage>
</organism>
<protein>
    <submittedName>
        <fullName evidence="2">Mycothiol acetyltransferase</fullName>
        <ecNumber evidence="2">2.3.1.189</ecNumber>
    </submittedName>
</protein>
<evidence type="ECO:0000313" key="2">
    <source>
        <dbReference type="EMBL" id="SLN71121.1"/>
    </source>
</evidence>
<dbReference type="OrthoDB" id="7057833at2"/>
<dbReference type="Pfam" id="PF13508">
    <property type="entry name" value="Acetyltransf_7"/>
    <property type="match status" value="1"/>
</dbReference>
<dbReference type="EC" id="2.3.1.189" evidence="2"/>
<dbReference type="AlphaFoldDB" id="A0A1X7A5B8"/>
<keyword evidence="2" id="KW-0012">Acyltransferase</keyword>
<reference evidence="3" key="1">
    <citation type="submission" date="2017-03" db="EMBL/GenBank/DDBJ databases">
        <authorList>
            <person name="Rodrigo-Torres L."/>
            <person name="Arahal R.D."/>
            <person name="Lucena T."/>
        </authorList>
    </citation>
    <scope>NUCLEOTIDE SEQUENCE [LARGE SCALE GENOMIC DNA]</scope>
    <source>
        <strain evidence="3">CECT 8411</strain>
    </source>
</reference>
<dbReference type="InterPro" id="IPR052523">
    <property type="entry name" value="Trichothecene_AcTrans"/>
</dbReference>
<feature type="domain" description="N-acetyltransferase" evidence="1">
    <location>
        <begin position="1"/>
        <end position="194"/>
    </location>
</feature>
<gene>
    <name evidence="2" type="primary">mshD_1</name>
    <name evidence="2" type="ORF">RUM8411_03673</name>
</gene>
<dbReference type="PANTHER" id="PTHR42791:SF1">
    <property type="entry name" value="N-ACETYLTRANSFERASE DOMAIN-CONTAINING PROTEIN"/>
    <property type="match status" value="1"/>
</dbReference>
<proteinExistence type="predicted"/>
<evidence type="ECO:0000313" key="3">
    <source>
        <dbReference type="Proteomes" id="UP000193778"/>
    </source>
</evidence>
<dbReference type="Proteomes" id="UP000193778">
    <property type="component" value="Unassembled WGS sequence"/>
</dbReference>
<evidence type="ECO:0000259" key="1">
    <source>
        <dbReference type="PROSITE" id="PS51186"/>
    </source>
</evidence>